<dbReference type="AlphaFoldDB" id="A0A4R7BVT8"/>
<dbReference type="EMBL" id="SNZR01000013">
    <property type="protein sequence ID" value="TDR89661.1"/>
    <property type="molecule type" value="Genomic_DNA"/>
</dbReference>
<name>A0A4R7BVT8_9HYPH</name>
<dbReference type="InterPro" id="IPR007460">
    <property type="entry name" value="BrnT_toxin"/>
</dbReference>
<dbReference type="Proteomes" id="UP000295122">
    <property type="component" value="Unassembled WGS sequence"/>
</dbReference>
<sequence length="93" mass="10500">MTISYDPAKNERNIRERGLPFDRVADMDWAGAIGGLGRKQDPFLPTRFFSIGRIGRAVYMVVFTLEGDGIRVVSLRRASKKERAQWAASRTPT</sequence>
<accession>A0A4R7BVT8</accession>
<gene>
    <name evidence="1" type="ORF">EV668_2496</name>
</gene>
<dbReference type="RefSeq" id="WP_133770449.1">
    <property type="nucleotide sequence ID" value="NZ_SNZR01000013.1"/>
</dbReference>
<proteinExistence type="predicted"/>
<evidence type="ECO:0000313" key="1">
    <source>
        <dbReference type="EMBL" id="TDR89661.1"/>
    </source>
</evidence>
<evidence type="ECO:0000313" key="2">
    <source>
        <dbReference type="Proteomes" id="UP000295122"/>
    </source>
</evidence>
<protein>
    <submittedName>
        <fullName evidence="1">Uncharacterized protein</fullName>
    </submittedName>
</protein>
<organism evidence="1 2">
    <name type="scientific">Enterovirga rhinocerotis</name>
    <dbReference type="NCBI Taxonomy" id="1339210"/>
    <lineage>
        <taxon>Bacteria</taxon>
        <taxon>Pseudomonadati</taxon>
        <taxon>Pseudomonadota</taxon>
        <taxon>Alphaproteobacteria</taxon>
        <taxon>Hyphomicrobiales</taxon>
        <taxon>Methylobacteriaceae</taxon>
        <taxon>Enterovirga</taxon>
    </lineage>
</organism>
<dbReference type="InterPro" id="IPR038573">
    <property type="entry name" value="BrnT_sf"/>
</dbReference>
<dbReference type="Gene3D" id="3.10.450.530">
    <property type="entry name" value="Ribonuclease toxin, BrnT, of type II toxin-antitoxin system"/>
    <property type="match status" value="1"/>
</dbReference>
<reference evidence="1 2" key="1">
    <citation type="submission" date="2019-03" db="EMBL/GenBank/DDBJ databases">
        <title>Genomic Encyclopedia of Type Strains, Phase IV (KMG-IV): sequencing the most valuable type-strain genomes for metagenomic binning, comparative biology and taxonomic classification.</title>
        <authorList>
            <person name="Goeker M."/>
        </authorList>
    </citation>
    <scope>NUCLEOTIDE SEQUENCE [LARGE SCALE GENOMIC DNA]</scope>
    <source>
        <strain evidence="1 2">DSM 25903</strain>
    </source>
</reference>
<keyword evidence="2" id="KW-1185">Reference proteome</keyword>
<dbReference type="Pfam" id="PF04365">
    <property type="entry name" value="BrnT_toxin"/>
    <property type="match status" value="1"/>
</dbReference>
<dbReference type="OrthoDB" id="839663at2"/>
<comment type="caution">
    <text evidence="1">The sequence shown here is derived from an EMBL/GenBank/DDBJ whole genome shotgun (WGS) entry which is preliminary data.</text>
</comment>